<dbReference type="Proteomes" id="UP000271889">
    <property type="component" value="Unassembled WGS sequence"/>
</dbReference>
<gene>
    <name evidence="1" type="ORF">CGOC_LOCUS5211</name>
</gene>
<dbReference type="EMBL" id="UYRV01015485">
    <property type="protein sequence ID" value="VDK61087.1"/>
    <property type="molecule type" value="Genomic_DNA"/>
</dbReference>
<evidence type="ECO:0000313" key="1">
    <source>
        <dbReference type="EMBL" id="VDK61087.1"/>
    </source>
</evidence>
<keyword evidence="2" id="KW-1185">Reference proteome</keyword>
<organism evidence="1 2">
    <name type="scientific">Cylicostephanus goldi</name>
    <name type="common">Nematode worm</name>
    <dbReference type="NCBI Taxonomy" id="71465"/>
    <lineage>
        <taxon>Eukaryota</taxon>
        <taxon>Metazoa</taxon>
        <taxon>Ecdysozoa</taxon>
        <taxon>Nematoda</taxon>
        <taxon>Chromadorea</taxon>
        <taxon>Rhabditida</taxon>
        <taxon>Rhabditina</taxon>
        <taxon>Rhabditomorpha</taxon>
        <taxon>Strongyloidea</taxon>
        <taxon>Strongylidae</taxon>
        <taxon>Cylicostephanus</taxon>
    </lineage>
</organism>
<proteinExistence type="predicted"/>
<sequence length="48" mass="5571">MSGEKVNGDELWQDKDIRFDVDHRWESDLKIFSGPKFILSQNAASCTR</sequence>
<dbReference type="AlphaFoldDB" id="A0A3P6RP00"/>
<dbReference type="OrthoDB" id="5867168at2759"/>
<protein>
    <submittedName>
        <fullName evidence="1">Uncharacterized protein</fullName>
    </submittedName>
</protein>
<reference evidence="1 2" key="1">
    <citation type="submission" date="2018-11" db="EMBL/GenBank/DDBJ databases">
        <authorList>
            <consortium name="Pathogen Informatics"/>
        </authorList>
    </citation>
    <scope>NUCLEOTIDE SEQUENCE [LARGE SCALE GENOMIC DNA]</scope>
</reference>
<accession>A0A3P6RP00</accession>
<name>A0A3P6RP00_CYLGO</name>
<evidence type="ECO:0000313" key="2">
    <source>
        <dbReference type="Proteomes" id="UP000271889"/>
    </source>
</evidence>